<dbReference type="AlphaFoldDB" id="A0A8D4VNH6"/>
<dbReference type="InterPro" id="IPR001640">
    <property type="entry name" value="Lgt"/>
</dbReference>
<evidence type="ECO:0000256" key="6">
    <source>
        <dbReference type="ARBA" id="ARBA00023136"/>
    </source>
</evidence>
<comment type="catalytic activity">
    <reaction evidence="7">
        <text>L-cysteinyl-[prolipoprotein] + a 1,2-diacyl-sn-glycero-3-phospho-(1'-sn-glycerol) = an S-1,2-diacyl-sn-glyceryl-L-cysteinyl-[prolipoprotein] + sn-glycerol 1-phosphate + H(+)</text>
        <dbReference type="Rhea" id="RHEA:56712"/>
        <dbReference type="Rhea" id="RHEA-COMP:14679"/>
        <dbReference type="Rhea" id="RHEA-COMP:14680"/>
        <dbReference type="ChEBI" id="CHEBI:15378"/>
        <dbReference type="ChEBI" id="CHEBI:29950"/>
        <dbReference type="ChEBI" id="CHEBI:57685"/>
        <dbReference type="ChEBI" id="CHEBI:64716"/>
        <dbReference type="ChEBI" id="CHEBI:140658"/>
        <dbReference type="EC" id="2.5.1.145"/>
    </reaction>
</comment>
<comment type="similarity">
    <text evidence="1 7">Belongs to the Lgt family.</text>
</comment>
<feature type="transmembrane region" description="Helical" evidence="7">
    <location>
        <begin position="124"/>
        <end position="145"/>
    </location>
</feature>
<feature type="transmembrane region" description="Helical" evidence="7">
    <location>
        <begin position="173"/>
        <end position="190"/>
    </location>
</feature>
<dbReference type="UniPathway" id="UPA00664"/>
<comment type="function">
    <text evidence="7">Catalyzes the transfer of the diacylglyceryl group from phosphatidylglycerol to the sulfhydryl group of the N-terminal cysteine of a prolipoprotein, the first step in the formation of mature lipoproteins.</text>
</comment>
<dbReference type="GO" id="GO:0042158">
    <property type="term" value="P:lipoprotein biosynthetic process"/>
    <property type="evidence" value="ECO:0007669"/>
    <property type="project" value="UniProtKB-UniRule"/>
</dbReference>
<feature type="transmembrane region" description="Helical" evidence="7">
    <location>
        <begin position="56"/>
        <end position="79"/>
    </location>
</feature>
<dbReference type="GO" id="GO:0005886">
    <property type="term" value="C:plasma membrane"/>
    <property type="evidence" value="ECO:0007669"/>
    <property type="project" value="UniProtKB-SubCell"/>
</dbReference>
<evidence type="ECO:0000313" key="9">
    <source>
        <dbReference type="Proteomes" id="UP000824988"/>
    </source>
</evidence>
<feature type="transmembrane region" description="Helical" evidence="7">
    <location>
        <begin position="202"/>
        <end position="219"/>
    </location>
</feature>
<evidence type="ECO:0000313" key="8">
    <source>
        <dbReference type="EMBL" id="BBL70307.1"/>
    </source>
</evidence>
<dbReference type="GO" id="GO:0008961">
    <property type="term" value="F:phosphatidylglycerol-prolipoprotein diacylglyceryl transferase activity"/>
    <property type="evidence" value="ECO:0007669"/>
    <property type="project" value="UniProtKB-UniRule"/>
</dbReference>
<keyword evidence="2 7" id="KW-1003">Cell membrane</keyword>
<feature type="transmembrane region" description="Helical" evidence="7">
    <location>
        <begin position="91"/>
        <end position="112"/>
    </location>
</feature>
<keyword evidence="9" id="KW-1185">Reference proteome</keyword>
<evidence type="ECO:0000256" key="4">
    <source>
        <dbReference type="ARBA" id="ARBA00022692"/>
    </source>
</evidence>
<gene>
    <name evidence="8" type="primary">lgt_2</name>
    <name evidence="7" type="synonym">lgt</name>
    <name evidence="8" type="ORF">MoryE10_09130</name>
</gene>
<comment type="pathway">
    <text evidence="7">Protein modification; lipoprotein biosynthesis (diacylglyceryl transfer).</text>
</comment>
<comment type="subcellular location">
    <subcellularLocation>
        <location evidence="7">Cell membrane</location>
        <topology evidence="7">Multi-pass membrane protein</topology>
    </subcellularLocation>
</comment>
<dbReference type="PANTHER" id="PTHR30589">
    <property type="entry name" value="PROLIPOPROTEIN DIACYLGLYCERYL TRANSFERASE"/>
    <property type="match status" value="1"/>
</dbReference>
<dbReference type="EC" id="2.5.1.145" evidence="7"/>
<keyword evidence="5 7" id="KW-1133">Transmembrane helix</keyword>
<evidence type="ECO:0000256" key="5">
    <source>
        <dbReference type="ARBA" id="ARBA00022989"/>
    </source>
</evidence>
<proteinExistence type="inferred from homology"/>
<dbReference type="EMBL" id="AP019782">
    <property type="protein sequence ID" value="BBL70307.1"/>
    <property type="molecule type" value="Genomic_DNA"/>
</dbReference>
<dbReference type="PROSITE" id="PS01311">
    <property type="entry name" value="LGT"/>
    <property type="match status" value="1"/>
</dbReference>
<dbReference type="Pfam" id="PF01790">
    <property type="entry name" value="LGT"/>
    <property type="match status" value="1"/>
</dbReference>
<dbReference type="KEGG" id="moz:MoryE10_09130"/>
<organism evidence="8 9">
    <name type="scientific">Methylogaea oryzae</name>
    <dbReference type="NCBI Taxonomy" id="1295382"/>
    <lineage>
        <taxon>Bacteria</taxon>
        <taxon>Pseudomonadati</taxon>
        <taxon>Pseudomonadota</taxon>
        <taxon>Gammaproteobacteria</taxon>
        <taxon>Methylococcales</taxon>
        <taxon>Methylococcaceae</taxon>
        <taxon>Methylogaea</taxon>
    </lineage>
</organism>
<feature type="binding site" evidence="7">
    <location>
        <position position="140"/>
    </location>
    <ligand>
        <name>a 1,2-diacyl-sn-glycero-3-phospho-(1'-sn-glycerol)</name>
        <dbReference type="ChEBI" id="CHEBI:64716"/>
    </ligand>
</feature>
<name>A0A8D4VNH6_9GAMM</name>
<feature type="transmembrane region" description="Helical" evidence="7">
    <location>
        <begin position="231"/>
        <end position="252"/>
    </location>
</feature>
<sequence>MLWDATPIAFTLAWGGFQWPVHWYGLMFAGAFIYGIVFFQYLYRREGRSPDEVHDLALYFMLGTVIGARLGHVLLYNPAFYLSHPAEILKIWQGGMASHGALVGILVGIYWYSRQAEGVSFLWIADRIGMAVPISGVLIRIGNFINSEILGRPTDMPWGVVFARVDMMPRHPVQLYESFCYLLIFLILFRDYRLNLKDRADGWLLGRSLILIFSARFVLEAFKEGQAVFESGWPLTMGQLLSVPAVLAGLYLTRRAGSVNRCEQPASRL</sequence>
<evidence type="ECO:0000256" key="3">
    <source>
        <dbReference type="ARBA" id="ARBA00022679"/>
    </source>
</evidence>
<protein>
    <recommendedName>
        <fullName evidence="7">Phosphatidylglycerol--prolipoprotein diacylglyceryl transferase</fullName>
        <ecNumber evidence="7">2.5.1.145</ecNumber>
    </recommendedName>
</protein>
<accession>A0A8D4VNH6</accession>
<dbReference type="PANTHER" id="PTHR30589:SF0">
    <property type="entry name" value="PHOSPHATIDYLGLYCEROL--PROLIPOPROTEIN DIACYLGLYCERYL TRANSFERASE"/>
    <property type="match status" value="1"/>
</dbReference>
<evidence type="ECO:0000256" key="1">
    <source>
        <dbReference type="ARBA" id="ARBA00007150"/>
    </source>
</evidence>
<keyword evidence="3 7" id="KW-0808">Transferase</keyword>
<dbReference type="Proteomes" id="UP000824988">
    <property type="component" value="Chromosome"/>
</dbReference>
<evidence type="ECO:0000256" key="2">
    <source>
        <dbReference type="ARBA" id="ARBA00022475"/>
    </source>
</evidence>
<feature type="transmembrane region" description="Helical" evidence="7">
    <location>
        <begin position="23"/>
        <end position="44"/>
    </location>
</feature>
<evidence type="ECO:0000256" key="7">
    <source>
        <dbReference type="HAMAP-Rule" id="MF_01147"/>
    </source>
</evidence>
<dbReference type="HAMAP" id="MF_01147">
    <property type="entry name" value="Lgt"/>
    <property type="match status" value="1"/>
</dbReference>
<keyword evidence="4 7" id="KW-0812">Transmembrane</keyword>
<dbReference type="NCBIfam" id="TIGR00544">
    <property type="entry name" value="lgt"/>
    <property type="match status" value="1"/>
</dbReference>
<dbReference type="RefSeq" id="WP_221048351.1">
    <property type="nucleotide sequence ID" value="NZ_AP019782.1"/>
</dbReference>
<keyword evidence="6 7" id="KW-0472">Membrane</keyword>
<reference evidence="8" key="1">
    <citation type="submission" date="2019-06" db="EMBL/GenBank/DDBJ databases">
        <title>Complete genome sequence of Methylogaea oryzae strain JCM16910.</title>
        <authorList>
            <person name="Asakawa S."/>
        </authorList>
    </citation>
    <scope>NUCLEOTIDE SEQUENCE</scope>
    <source>
        <strain evidence="8">E10</strain>
    </source>
</reference>